<dbReference type="Proteomes" id="UP000324222">
    <property type="component" value="Unassembled WGS sequence"/>
</dbReference>
<evidence type="ECO:0000313" key="2">
    <source>
        <dbReference type="EMBL" id="MPC81310.1"/>
    </source>
</evidence>
<reference evidence="2 3" key="1">
    <citation type="submission" date="2019-05" db="EMBL/GenBank/DDBJ databases">
        <title>Another draft genome of Portunus trituberculatus and its Hox gene families provides insights of decapod evolution.</title>
        <authorList>
            <person name="Jeong J.-H."/>
            <person name="Song I."/>
            <person name="Kim S."/>
            <person name="Choi T."/>
            <person name="Kim D."/>
            <person name="Ryu S."/>
            <person name="Kim W."/>
        </authorList>
    </citation>
    <scope>NUCLEOTIDE SEQUENCE [LARGE SCALE GENOMIC DNA]</scope>
    <source>
        <tissue evidence="2">Muscle</tissue>
    </source>
</reference>
<protein>
    <submittedName>
        <fullName evidence="2">Uncharacterized protein</fullName>
    </submittedName>
</protein>
<feature type="region of interest" description="Disordered" evidence="1">
    <location>
        <begin position="73"/>
        <end position="106"/>
    </location>
</feature>
<keyword evidence="3" id="KW-1185">Reference proteome</keyword>
<comment type="caution">
    <text evidence="2">The sequence shown here is derived from an EMBL/GenBank/DDBJ whole genome shotgun (WGS) entry which is preliminary data.</text>
</comment>
<sequence length="125" mass="13143">MVSPSVCLQLDGILSSAGGSVQSKPYFHRFLLSVSHCAPPSAALTIDGEPAADPWSGFGRDLGPCSPQEFAPIGSRPLTLGQTAPRGHAESKTRASKLHGSTETLQAENLSRQLTLHLRQGPDAI</sequence>
<organism evidence="2 3">
    <name type="scientific">Portunus trituberculatus</name>
    <name type="common">Swimming crab</name>
    <name type="synonym">Neptunus trituberculatus</name>
    <dbReference type="NCBI Taxonomy" id="210409"/>
    <lineage>
        <taxon>Eukaryota</taxon>
        <taxon>Metazoa</taxon>
        <taxon>Ecdysozoa</taxon>
        <taxon>Arthropoda</taxon>
        <taxon>Crustacea</taxon>
        <taxon>Multicrustacea</taxon>
        <taxon>Malacostraca</taxon>
        <taxon>Eumalacostraca</taxon>
        <taxon>Eucarida</taxon>
        <taxon>Decapoda</taxon>
        <taxon>Pleocyemata</taxon>
        <taxon>Brachyura</taxon>
        <taxon>Eubrachyura</taxon>
        <taxon>Portunoidea</taxon>
        <taxon>Portunidae</taxon>
        <taxon>Portuninae</taxon>
        <taxon>Portunus</taxon>
    </lineage>
</organism>
<accession>A0A5B7IA10</accession>
<gene>
    <name evidence="2" type="ORF">E2C01_075917</name>
</gene>
<proteinExistence type="predicted"/>
<evidence type="ECO:0000313" key="3">
    <source>
        <dbReference type="Proteomes" id="UP000324222"/>
    </source>
</evidence>
<name>A0A5B7IA10_PORTR</name>
<dbReference type="AlphaFoldDB" id="A0A5B7IA10"/>
<dbReference type="EMBL" id="VSRR010056574">
    <property type="protein sequence ID" value="MPC81310.1"/>
    <property type="molecule type" value="Genomic_DNA"/>
</dbReference>
<evidence type="ECO:0000256" key="1">
    <source>
        <dbReference type="SAM" id="MobiDB-lite"/>
    </source>
</evidence>